<dbReference type="InterPro" id="IPR050155">
    <property type="entry name" value="HAD-like_hydrolase_sf"/>
</dbReference>
<dbReference type="GO" id="GO:0008967">
    <property type="term" value="F:phosphoglycolate phosphatase activity"/>
    <property type="evidence" value="ECO:0007669"/>
    <property type="project" value="UniProtKB-EC"/>
</dbReference>
<dbReference type="EMBL" id="WNDQ01000096">
    <property type="protein sequence ID" value="KAF1018198.1"/>
    <property type="molecule type" value="Genomic_DNA"/>
</dbReference>
<name>A0A7V8FKH0_9BURK</name>
<dbReference type="InterPro" id="IPR006439">
    <property type="entry name" value="HAD-SF_hydro_IA"/>
</dbReference>
<dbReference type="Gene3D" id="3.40.50.1000">
    <property type="entry name" value="HAD superfamily/HAD-like"/>
    <property type="match status" value="2"/>
</dbReference>
<dbReference type="SUPFAM" id="SSF56784">
    <property type="entry name" value="HAD-like"/>
    <property type="match status" value="1"/>
</dbReference>
<dbReference type="AlphaFoldDB" id="A0A7V8FKH0"/>
<dbReference type="NCBIfam" id="TIGR01549">
    <property type="entry name" value="HAD-SF-IA-v1"/>
    <property type="match status" value="1"/>
</dbReference>
<evidence type="ECO:0000256" key="3">
    <source>
        <dbReference type="ARBA" id="ARBA00006171"/>
    </source>
</evidence>
<comment type="similarity">
    <text evidence="3">Belongs to the HAD-like hydrolase superfamily. CbbY/CbbZ/Gph/YieH family.</text>
</comment>
<organism evidence="5 6">
    <name type="scientific">Paracidovorax wautersii</name>
    <dbReference type="NCBI Taxonomy" id="1177982"/>
    <lineage>
        <taxon>Bacteria</taxon>
        <taxon>Pseudomonadati</taxon>
        <taxon>Pseudomonadota</taxon>
        <taxon>Betaproteobacteria</taxon>
        <taxon>Burkholderiales</taxon>
        <taxon>Comamonadaceae</taxon>
        <taxon>Paracidovorax</taxon>
    </lineage>
</organism>
<evidence type="ECO:0000256" key="1">
    <source>
        <dbReference type="ARBA" id="ARBA00000830"/>
    </source>
</evidence>
<protein>
    <recommendedName>
        <fullName evidence="4">phosphoglycolate phosphatase</fullName>
        <ecNumber evidence="4">3.1.3.18</ecNumber>
    </recommendedName>
</protein>
<dbReference type="GO" id="GO:0006281">
    <property type="term" value="P:DNA repair"/>
    <property type="evidence" value="ECO:0007669"/>
    <property type="project" value="TreeGrafter"/>
</dbReference>
<sequence length="206" mass="21217">MTALKLAPQALRAVAIDLDGTLIDTLGDFHAALAAMLHDLALPAVLRETVAGFIGKGTEHLLRSVLAHVAPQAGLSASGQAAAYTAGWDRYMHHYGLLNGEHAQVYAGVVDGLAASFVHVAGGDTYPHKKPHPQPLLETARALGAEPAAMLMVGDSVNDAQAARAAGCPVVLVPYGYSHGIAVDTLDTDGIVPNLAALAQALRGQP</sequence>
<comment type="pathway">
    <text evidence="2">Organic acid metabolism; glycolate biosynthesis; glycolate from 2-phosphoglycolate: step 1/1.</text>
</comment>
<dbReference type="GO" id="GO:0005829">
    <property type="term" value="C:cytosol"/>
    <property type="evidence" value="ECO:0007669"/>
    <property type="project" value="TreeGrafter"/>
</dbReference>
<dbReference type="EC" id="3.1.3.18" evidence="4"/>
<gene>
    <name evidence="5" type="primary">gph</name>
    <name evidence="5" type="ORF">GAK30_03781</name>
</gene>
<dbReference type="PANTHER" id="PTHR43434">
    <property type="entry name" value="PHOSPHOGLYCOLATE PHOSPHATASE"/>
    <property type="match status" value="1"/>
</dbReference>
<dbReference type="Pfam" id="PF00702">
    <property type="entry name" value="Hydrolase"/>
    <property type="match status" value="1"/>
</dbReference>
<accession>A0A7V8FKH0</accession>
<evidence type="ECO:0000313" key="5">
    <source>
        <dbReference type="EMBL" id="KAF1018198.1"/>
    </source>
</evidence>
<comment type="catalytic activity">
    <reaction evidence="1">
        <text>2-phosphoglycolate + H2O = glycolate + phosphate</text>
        <dbReference type="Rhea" id="RHEA:14369"/>
        <dbReference type="ChEBI" id="CHEBI:15377"/>
        <dbReference type="ChEBI" id="CHEBI:29805"/>
        <dbReference type="ChEBI" id="CHEBI:43474"/>
        <dbReference type="ChEBI" id="CHEBI:58033"/>
        <dbReference type="EC" id="3.1.3.18"/>
    </reaction>
</comment>
<evidence type="ECO:0000256" key="2">
    <source>
        <dbReference type="ARBA" id="ARBA00004818"/>
    </source>
</evidence>
<dbReference type="PANTHER" id="PTHR43434:SF1">
    <property type="entry name" value="PHOSPHOGLYCOLATE PHOSPHATASE"/>
    <property type="match status" value="1"/>
</dbReference>
<dbReference type="Proteomes" id="UP000461670">
    <property type="component" value="Unassembled WGS sequence"/>
</dbReference>
<reference evidence="6" key="1">
    <citation type="journal article" date="2020" name="MBio">
        <title>Horizontal gene transfer to a defensive symbiont with a reduced genome amongst a multipartite beetle microbiome.</title>
        <authorList>
            <person name="Waterworth S.C."/>
            <person name="Florez L.V."/>
            <person name="Rees E.R."/>
            <person name="Hertweck C."/>
            <person name="Kaltenpoth M."/>
            <person name="Kwan J.C."/>
        </authorList>
    </citation>
    <scope>NUCLEOTIDE SEQUENCE [LARGE SCALE GENOMIC DNA]</scope>
</reference>
<dbReference type="Gene3D" id="1.10.150.240">
    <property type="entry name" value="Putative phosphatase, domain 2"/>
    <property type="match status" value="1"/>
</dbReference>
<dbReference type="InterPro" id="IPR036412">
    <property type="entry name" value="HAD-like_sf"/>
</dbReference>
<evidence type="ECO:0000313" key="6">
    <source>
        <dbReference type="Proteomes" id="UP000461670"/>
    </source>
</evidence>
<dbReference type="InterPro" id="IPR023198">
    <property type="entry name" value="PGP-like_dom2"/>
</dbReference>
<proteinExistence type="inferred from homology"/>
<dbReference type="InterPro" id="IPR023214">
    <property type="entry name" value="HAD_sf"/>
</dbReference>
<evidence type="ECO:0000256" key="4">
    <source>
        <dbReference type="ARBA" id="ARBA00013078"/>
    </source>
</evidence>
<comment type="caution">
    <text evidence="5">The sequence shown here is derived from an EMBL/GenBank/DDBJ whole genome shotgun (WGS) entry which is preliminary data.</text>
</comment>